<evidence type="ECO:0000256" key="1">
    <source>
        <dbReference type="SAM" id="Phobius"/>
    </source>
</evidence>
<name>A0A2S0RGY6_9FLAO</name>
<reference evidence="2 3" key="1">
    <citation type="submission" date="2018-04" db="EMBL/GenBank/DDBJ databases">
        <title>Genome sequencing of Flavobacterium sp. HYN0048.</title>
        <authorList>
            <person name="Yi H."/>
            <person name="Baek C."/>
        </authorList>
    </citation>
    <scope>NUCLEOTIDE SEQUENCE [LARGE SCALE GENOMIC DNA]</scope>
    <source>
        <strain evidence="2 3">HYN0048</strain>
    </source>
</reference>
<feature type="transmembrane region" description="Helical" evidence="1">
    <location>
        <begin position="126"/>
        <end position="150"/>
    </location>
</feature>
<dbReference type="AlphaFoldDB" id="A0A2S0RGY6"/>
<keyword evidence="1" id="KW-1133">Transmembrane helix</keyword>
<keyword evidence="1" id="KW-0472">Membrane</keyword>
<accession>A0A2S0RGY6</accession>
<feature type="transmembrane region" description="Helical" evidence="1">
    <location>
        <begin position="74"/>
        <end position="94"/>
    </location>
</feature>
<evidence type="ECO:0000313" key="2">
    <source>
        <dbReference type="EMBL" id="AWA30498.1"/>
    </source>
</evidence>
<dbReference type="RefSeq" id="WP_108371500.1">
    <property type="nucleotide sequence ID" value="NZ_CP028811.1"/>
</dbReference>
<dbReference type="Proteomes" id="UP000244193">
    <property type="component" value="Chromosome"/>
</dbReference>
<sequence>MEGDSAFGKFEMQLTDSAKEFLREVGKWAHFLSIIGFVYLGLMVLLTIAVITTGNSALINPGGGNEQVQDMNPTALGLILLIVIAIMFFPVFYLNKFAVNLKKAYRENSSEYLASSMEYLKSHYKFIGIFTIIFLSIYVLAFLLMIVALLSGAGAA</sequence>
<proteinExistence type="predicted"/>
<keyword evidence="1" id="KW-0812">Transmembrane</keyword>
<keyword evidence="3" id="KW-1185">Reference proteome</keyword>
<dbReference type="OrthoDB" id="1121797at2"/>
<gene>
    <name evidence="2" type="ORF">HYN48_10580</name>
</gene>
<evidence type="ECO:0000313" key="3">
    <source>
        <dbReference type="Proteomes" id="UP000244193"/>
    </source>
</evidence>
<dbReference type="KEGG" id="fmg:HYN48_10580"/>
<organism evidence="2 3">
    <name type="scientific">Flavobacterium magnum</name>
    <dbReference type="NCBI Taxonomy" id="2162713"/>
    <lineage>
        <taxon>Bacteria</taxon>
        <taxon>Pseudomonadati</taxon>
        <taxon>Bacteroidota</taxon>
        <taxon>Flavobacteriia</taxon>
        <taxon>Flavobacteriales</taxon>
        <taxon>Flavobacteriaceae</taxon>
        <taxon>Flavobacterium</taxon>
    </lineage>
</organism>
<feature type="transmembrane region" description="Helical" evidence="1">
    <location>
        <begin position="28"/>
        <end position="54"/>
    </location>
</feature>
<dbReference type="EMBL" id="CP028811">
    <property type="protein sequence ID" value="AWA30498.1"/>
    <property type="molecule type" value="Genomic_DNA"/>
</dbReference>
<protein>
    <submittedName>
        <fullName evidence="2">Uncharacterized protein</fullName>
    </submittedName>
</protein>